<gene>
    <name evidence="1" type="ORF">HL629_25565</name>
</gene>
<dbReference type="Pfam" id="PF06688">
    <property type="entry name" value="DUF1187"/>
    <property type="match status" value="1"/>
</dbReference>
<reference evidence="1" key="2">
    <citation type="submission" date="2019-09" db="EMBL/GenBank/DDBJ databases">
        <authorList>
            <consortium name="NCBI Pathogen Detection Project"/>
        </authorList>
    </citation>
    <scope>NUCLEOTIDE SEQUENCE</scope>
    <source>
        <strain evidence="1">EC00677</strain>
    </source>
</reference>
<organism evidence="1">
    <name type="scientific">Escherichia coli</name>
    <dbReference type="NCBI Taxonomy" id="562"/>
    <lineage>
        <taxon>Bacteria</taxon>
        <taxon>Pseudomonadati</taxon>
        <taxon>Pseudomonadota</taxon>
        <taxon>Gammaproteobacteria</taxon>
        <taxon>Enterobacterales</taxon>
        <taxon>Enterobacteriaceae</taxon>
        <taxon>Escherichia</taxon>
    </lineage>
</organism>
<evidence type="ECO:0000313" key="1">
    <source>
        <dbReference type="EMBL" id="HAJ1193025.1"/>
    </source>
</evidence>
<dbReference type="InterPro" id="IPR009572">
    <property type="entry name" value="DUF1187"/>
</dbReference>
<comment type="caution">
    <text evidence="1">The sequence shown here is derived from an EMBL/GenBank/DDBJ whole genome shotgun (WGS) entry which is preliminary data.</text>
</comment>
<accession>A0A7A7A2R1</accession>
<sequence length="22" mass="2546">MGKRYKITATIIKPGNMPVQWL</sequence>
<dbReference type="AlphaFoldDB" id="A0A7A7A2R1"/>
<proteinExistence type="predicted"/>
<feature type="non-terminal residue" evidence="1">
    <location>
        <position position="22"/>
    </location>
</feature>
<name>A0A7A7A2R1_ECOLX</name>
<reference evidence="1" key="1">
    <citation type="journal article" date="2018" name="Genome Biol.">
        <title>SKESA: strategic k-mer extension for scrupulous assemblies.</title>
        <authorList>
            <person name="Souvorov A."/>
            <person name="Agarwala R."/>
            <person name="Lipman D.J."/>
        </authorList>
    </citation>
    <scope>NUCLEOTIDE SEQUENCE</scope>
    <source>
        <strain evidence="1">EC00677</strain>
    </source>
</reference>
<protein>
    <submittedName>
        <fullName evidence="1">DUF1187 family protein</fullName>
    </submittedName>
</protein>
<dbReference type="EMBL" id="DABHBG010000061">
    <property type="protein sequence ID" value="HAJ1193025.1"/>
    <property type="molecule type" value="Genomic_DNA"/>
</dbReference>